<proteinExistence type="inferred from homology"/>
<dbReference type="InterPro" id="IPR012827">
    <property type="entry name" value="Hemerythrin_metal-bd"/>
</dbReference>
<dbReference type="SUPFAM" id="SSF47188">
    <property type="entry name" value="Hemerythrin-like"/>
    <property type="match status" value="1"/>
</dbReference>
<accession>A0A643FB38</accession>
<reference evidence="5 6" key="1">
    <citation type="submission" date="2019-09" db="EMBL/GenBank/DDBJ databases">
        <title>Draft genome sequences of 48 bacterial type strains from the CCUG.</title>
        <authorList>
            <person name="Tunovic T."/>
            <person name="Pineiro-Iglesias B."/>
            <person name="Unosson C."/>
            <person name="Inganas E."/>
            <person name="Ohlen M."/>
            <person name="Cardew S."/>
            <person name="Jensie-Markopoulos S."/>
            <person name="Salva-Serra F."/>
            <person name="Jaen-Luchoro D."/>
            <person name="Karlsson R."/>
            <person name="Svensson-Stadler L."/>
            <person name="Chun J."/>
            <person name="Moore E."/>
        </authorList>
    </citation>
    <scope>NUCLEOTIDE SEQUENCE [LARGE SCALE GENOMIC DNA]</scope>
    <source>
        <strain evidence="5 6">CCUG 30977</strain>
    </source>
</reference>
<evidence type="ECO:0000259" key="4">
    <source>
        <dbReference type="Pfam" id="PF01814"/>
    </source>
</evidence>
<evidence type="ECO:0000313" key="6">
    <source>
        <dbReference type="Proteomes" id="UP000430120"/>
    </source>
</evidence>
<keyword evidence="2" id="KW-0479">Metal-binding</keyword>
<keyword evidence="6" id="KW-1185">Reference proteome</keyword>
<dbReference type="Pfam" id="PF01814">
    <property type="entry name" value="Hemerythrin"/>
    <property type="match status" value="1"/>
</dbReference>
<gene>
    <name evidence="5" type="ORF">F7Q92_11550</name>
</gene>
<evidence type="ECO:0000256" key="1">
    <source>
        <dbReference type="ARBA" id="ARBA00010587"/>
    </source>
</evidence>
<name>A0A643FB38_IDEDE</name>
<sequence>MSALAWSEELVLQHPQMDATHEEFVELLNAAQAALARSEAEGLAAWDALVEHTIGHFGQEDRWMLATGFAKDNCHSRQHDQVLAIMQEVARLARDHQDFGPLQRIIPELAAWFSMHAQSMDSSLAVHLQVAGFDPETGLCQKPQAADAAPISGCGSDHCAPDHASA</sequence>
<dbReference type="GO" id="GO:0046872">
    <property type="term" value="F:metal ion binding"/>
    <property type="evidence" value="ECO:0007669"/>
    <property type="project" value="UniProtKB-KW"/>
</dbReference>
<dbReference type="InterPro" id="IPR012312">
    <property type="entry name" value="Hemerythrin-like"/>
</dbReference>
<comment type="caution">
    <text evidence="5">The sequence shown here is derived from an EMBL/GenBank/DDBJ whole genome shotgun (WGS) entry which is preliminary data.</text>
</comment>
<dbReference type="AlphaFoldDB" id="A0A643FB38"/>
<dbReference type="RefSeq" id="WP_151124294.1">
    <property type="nucleotide sequence ID" value="NZ_CP088081.1"/>
</dbReference>
<protein>
    <submittedName>
        <fullName evidence="5">Hemerythrin</fullName>
    </submittedName>
</protein>
<feature type="domain" description="Hemerythrin-like" evidence="4">
    <location>
        <begin position="16"/>
        <end position="124"/>
    </location>
</feature>
<dbReference type="OrthoDB" id="5296936at2"/>
<evidence type="ECO:0000313" key="5">
    <source>
        <dbReference type="EMBL" id="KAB0581592.1"/>
    </source>
</evidence>
<dbReference type="NCBIfam" id="TIGR02481">
    <property type="entry name" value="hemeryth_dom"/>
    <property type="match status" value="1"/>
</dbReference>
<dbReference type="EMBL" id="VZPB01000024">
    <property type="protein sequence ID" value="KAB0581592.1"/>
    <property type="molecule type" value="Genomic_DNA"/>
</dbReference>
<dbReference type="Proteomes" id="UP000430120">
    <property type="component" value="Unassembled WGS sequence"/>
</dbReference>
<dbReference type="InterPro" id="IPR035938">
    <property type="entry name" value="Hemerythrin-like_sf"/>
</dbReference>
<organism evidence="5 6">
    <name type="scientific">Ideonella dechloratans</name>
    <dbReference type="NCBI Taxonomy" id="36863"/>
    <lineage>
        <taxon>Bacteria</taxon>
        <taxon>Pseudomonadati</taxon>
        <taxon>Pseudomonadota</taxon>
        <taxon>Betaproteobacteria</taxon>
        <taxon>Burkholderiales</taxon>
        <taxon>Sphaerotilaceae</taxon>
        <taxon>Ideonella</taxon>
    </lineage>
</organism>
<evidence type="ECO:0000256" key="3">
    <source>
        <dbReference type="ARBA" id="ARBA00023004"/>
    </source>
</evidence>
<keyword evidence="3" id="KW-0408">Iron</keyword>
<dbReference type="CDD" id="cd12107">
    <property type="entry name" value="Hemerythrin"/>
    <property type="match status" value="1"/>
</dbReference>
<comment type="similarity">
    <text evidence="1">Belongs to the hemerythrin family.</text>
</comment>
<evidence type="ECO:0000256" key="2">
    <source>
        <dbReference type="ARBA" id="ARBA00022723"/>
    </source>
</evidence>
<dbReference type="Gene3D" id="1.20.120.50">
    <property type="entry name" value="Hemerythrin-like"/>
    <property type="match status" value="1"/>
</dbReference>